<keyword evidence="4" id="KW-0472">Membrane</keyword>
<name>A0A1H6U2E7_9BACT</name>
<evidence type="ECO:0000256" key="4">
    <source>
        <dbReference type="ARBA" id="ARBA00023136"/>
    </source>
</evidence>
<dbReference type="Pfam" id="PF07980">
    <property type="entry name" value="SusD_RagB"/>
    <property type="match status" value="1"/>
</dbReference>
<evidence type="ECO:0000256" key="2">
    <source>
        <dbReference type="ARBA" id="ARBA00006275"/>
    </source>
</evidence>
<keyword evidence="9" id="KW-1185">Reference proteome</keyword>
<dbReference type="SUPFAM" id="SSF48452">
    <property type="entry name" value="TPR-like"/>
    <property type="match status" value="1"/>
</dbReference>
<keyword evidence="3" id="KW-0732">Signal</keyword>
<dbReference type="Pfam" id="PF14322">
    <property type="entry name" value="SusD-like_3"/>
    <property type="match status" value="1"/>
</dbReference>
<evidence type="ECO:0000313" key="8">
    <source>
        <dbReference type="EMBL" id="SEI86463.1"/>
    </source>
</evidence>
<dbReference type="STRING" id="1416801.SAMN05192553_101596"/>
<proteinExistence type="inferred from homology"/>
<dbReference type="EMBL" id="FNZH01000001">
    <property type="protein sequence ID" value="SEI86463.1"/>
    <property type="molecule type" value="Genomic_DNA"/>
</dbReference>
<protein>
    <submittedName>
        <fullName evidence="8">Starch-binding associating with outer membrane</fullName>
    </submittedName>
</protein>
<dbReference type="InterPro" id="IPR033985">
    <property type="entry name" value="SusD-like_N"/>
</dbReference>
<evidence type="ECO:0000256" key="5">
    <source>
        <dbReference type="ARBA" id="ARBA00023237"/>
    </source>
</evidence>
<dbReference type="OrthoDB" id="621018at2"/>
<feature type="domain" description="SusD-like N-terminal" evidence="7">
    <location>
        <begin position="93"/>
        <end position="217"/>
    </location>
</feature>
<comment type="subcellular location">
    <subcellularLocation>
        <location evidence="1">Cell outer membrane</location>
    </subcellularLocation>
</comment>
<dbReference type="PROSITE" id="PS51257">
    <property type="entry name" value="PROKAR_LIPOPROTEIN"/>
    <property type="match status" value="1"/>
</dbReference>
<dbReference type="InterPro" id="IPR012944">
    <property type="entry name" value="SusD_RagB_dom"/>
</dbReference>
<dbReference type="CDD" id="cd08977">
    <property type="entry name" value="SusD"/>
    <property type="match status" value="1"/>
</dbReference>
<keyword evidence="5" id="KW-0998">Cell outer membrane</keyword>
<dbReference type="Gene3D" id="1.25.40.390">
    <property type="match status" value="1"/>
</dbReference>
<dbReference type="InterPro" id="IPR011990">
    <property type="entry name" value="TPR-like_helical_dom_sf"/>
</dbReference>
<accession>A0A1H6U2E7</accession>
<dbReference type="Proteomes" id="UP000199403">
    <property type="component" value="Unassembled WGS sequence"/>
</dbReference>
<organism evidence="8 9">
    <name type="scientific">Cyclobacterium xiamenense</name>
    <dbReference type="NCBI Taxonomy" id="1297121"/>
    <lineage>
        <taxon>Bacteria</taxon>
        <taxon>Pseudomonadati</taxon>
        <taxon>Bacteroidota</taxon>
        <taxon>Cytophagia</taxon>
        <taxon>Cytophagales</taxon>
        <taxon>Cyclobacteriaceae</taxon>
        <taxon>Cyclobacterium</taxon>
    </lineage>
</organism>
<reference evidence="9" key="1">
    <citation type="submission" date="2016-10" db="EMBL/GenBank/DDBJ databases">
        <authorList>
            <person name="Varghese N."/>
            <person name="Submissions S."/>
        </authorList>
    </citation>
    <scope>NUCLEOTIDE SEQUENCE [LARGE SCALE GENOMIC DNA]</scope>
    <source>
        <strain evidence="9">IBRC-M 10761</strain>
    </source>
</reference>
<dbReference type="AlphaFoldDB" id="A0A1H6U2E7"/>
<evidence type="ECO:0000313" key="9">
    <source>
        <dbReference type="Proteomes" id="UP000199403"/>
    </source>
</evidence>
<gene>
    <name evidence="8" type="ORF">SAMN05192553_101596</name>
</gene>
<evidence type="ECO:0000256" key="3">
    <source>
        <dbReference type="ARBA" id="ARBA00022729"/>
    </source>
</evidence>
<feature type="domain" description="RagB/SusD" evidence="6">
    <location>
        <begin position="259"/>
        <end position="518"/>
    </location>
</feature>
<dbReference type="GO" id="GO:0009279">
    <property type="term" value="C:cell outer membrane"/>
    <property type="evidence" value="ECO:0007669"/>
    <property type="project" value="UniProtKB-SubCell"/>
</dbReference>
<dbReference type="RefSeq" id="WP_092170211.1">
    <property type="nucleotide sequence ID" value="NZ_FNZH01000001.1"/>
</dbReference>
<evidence type="ECO:0000259" key="6">
    <source>
        <dbReference type="Pfam" id="PF07980"/>
    </source>
</evidence>
<evidence type="ECO:0000259" key="7">
    <source>
        <dbReference type="Pfam" id="PF14322"/>
    </source>
</evidence>
<comment type="similarity">
    <text evidence="2">Belongs to the SusD family.</text>
</comment>
<sequence length="518" mass="58513">MNSIKDTTKYIGLAYLLLAMVGCDQGLDLVPPGEVSELIYWQQEKDARLAVNGIYVELDGQLMVKELDAVTDIGFRAPSGPGSLHDVSMGSFDPVNAAIGSQWDRYYRGVQRANNVLTNIGRIEQGDPELLSRYEAEARFLRAFFYTQLSSLWGDVPLIVEPLDVTAQVGRTSKEDVVDFVITELDQIIQGNQLPLSYSQDIGRATMGAALALKARVAYRNERYAVARDAAKAVMDLGIYELYPNYEELFHYAGQNSSEVIFDRQYTVGGDTYNAFSFSAASIGGGSVVEPIHNLFLKYGYKGPQNPNDPFENIDPRWSYTSYYTDQPIGSSTFNSLPDSPTPDRVRSTEFSTVHGYNLKKWVDYEADRSNPNTGSINMILIRYADVLLMYAESKIELNEIDESVYEAINSVRQRPTVEMPPITAGKTQEELRSIIRDERAVELAFEGLRLFDMNRWRIGEDKIGTVEGLYYLNETTGQWETITSGLNRNFRSDRDYLWPIPQNEIEINDEITQNPNY</sequence>
<evidence type="ECO:0000256" key="1">
    <source>
        <dbReference type="ARBA" id="ARBA00004442"/>
    </source>
</evidence>